<reference evidence="3" key="2">
    <citation type="journal article" date="2021" name="PeerJ">
        <title>Extensive microbial diversity within the chicken gut microbiome revealed by metagenomics and culture.</title>
        <authorList>
            <person name="Gilroy R."/>
            <person name="Ravi A."/>
            <person name="Getino M."/>
            <person name="Pursley I."/>
            <person name="Horton D.L."/>
            <person name="Alikhan N.F."/>
            <person name="Baker D."/>
            <person name="Gharbi K."/>
            <person name="Hall N."/>
            <person name="Watson M."/>
            <person name="Adriaenssens E.M."/>
            <person name="Foster-Nyarko E."/>
            <person name="Jarju S."/>
            <person name="Secka A."/>
            <person name="Antonio M."/>
            <person name="Oren A."/>
            <person name="Chaudhuri R.R."/>
            <person name="La Ragione R."/>
            <person name="Hildebrand F."/>
            <person name="Pallen M.J."/>
        </authorList>
    </citation>
    <scope>NUCLEOTIDE SEQUENCE</scope>
    <source>
        <strain evidence="3">CHK195-11698</strain>
    </source>
</reference>
<comment type="caution">
    <text evidence="3">The sequence shown here is derived from an EMBL/GenBank/DDBJ whole genome shotgun (WGS) entry which is preliminary data.</text>
</comment>
<dbReference type="EMBL" id="DVMJ01000004">
    <property type="protein sequence ID" value="HIU12555.1"/>
    <property type="molecule type" value="Genomic_DNA"/>
</dbReference>
<dbReference type="InterPro" id="IPR036059">
    <property type="entry name" value="TldD/PmbA_sf"/>
</dbReference>
<protein>
    <recommendedName>
        <fullName evidence="5">Modulator of DNA gyrase</fullName>
    </recommendedName>
</protein>
<dbReference type="InterPro" id="IPR045569">
    <property type="entry name" value="Metalloprtase-TldD/E_C"/>
</dbReference>
<dbReference type="Proteomes" id="UP000824175">
    <property type="component" value="Unassembled WGS sequence"/>
</dbReference>
<name>A0A9D1HL75_9FIRM</name>
<dbReference type="Pfam" id="PF19289">
    <property type="entry name" value="PmbA_TldD_3rd"/>
    <property type="match status" value="1"/>
</dbReference>
<dbReference type="GO" id="GO:0006508">
    <property type="term" value="P:proteolysis"/>
    <property type="evidence" value="ECO:0007669"/>
    <property type="project" value="InterPro"/>
</dbReference>
<gene>
    <name evidence="3" type="ORF">IAD15_00560</name>
</gene>
<organism evidence="3 4">
    <name type="scientific">Candidatus Fimiplasma intestinipullorum</name>
    <dbReference type="NCBI Taxonomy" id="2840825"/>
    <lineage>
        <taxon>Bacteria</taxon>
        <taxon>Bacillati</taxon>
        <taxon>Bacillota</taxon>
        <taxon>Clostridia</taxon>
        <taxon>Eubacteriales</taxon>
        <taxon>Candidatus Fimiplasma</taxon>
    </lineage>
</organism>
<dbReference type="InterPro" id="IPR045570">
    <property type="entry name" value="Metalloprtase-TldD/E_cen_dom"/>
</dbReference>
<evidence type="ECO:0008006" key="5">
    <source>
        <dbReference type="Google" id="ProtNLM"/>
    </source>
</evidence>
<evidence type="ECO:0000313" key="3">
    <source>
        <dbReference type="EMBL" id="HIU12555.1"/>
    </source>
</evidence>
<evidence type="ECO:0000259" key="1">
    <source>
        <dbReference type="Pfam" id="PF19289"/>
    </source>
</evidence>
<dbReference type="SUPFAM" id="SSF111283">
    <property type="entry name" value="Putative modulator of DNA gyrase, PmbA/TldD"/>
    <property type="match status" value="1"/>
</dbReference>
<dbReference type="GO" id="GO:0005829">
    <property type="term" value="C:cytosol"/>
    <property type="evidence" value="ECO:0007669"/>
    <property type="project" value="TreeGrafter"/>
</dbReference>
<proteinExistence type="predicted"/>
<dbReference type="InterPro" id="IPR047657">
    <property type="entry name" value="PmbA"/>
</dbReference>
<accession>A0A9D1HL75</accession>
<feature type="domain" description="Metalloprotease TldD/E central" evidence="2">
    <location>
        <begin position="112"/>
        <end position="192"/>
    </location>
</feature>
<evidence type="ECO:0000259" key="2">
    <source>
        <dbReference type="Pfam" id="PF19290"/>
    </source>
</evidence>
<sequence length="424" mass="48284">METLLQCLKELQVSDYRLVETICHSKELFFITKKLDLSRAKQVRKWTVTVYEDHDLDGKMYRGSATMQFYPTMTKTEMEAGLQQLKEMARLGRQDPYRLPSGSTVSQTPPSEVELMPDVLKMMLELPEENGISINSFEIFSQHYTRRIINSRGVDVTFYYTDHEVELVLNARNDKEEVEIYEDYRFGKPSEVVLSRAMTRAMRQAADRLQARPCTAMPEGTSIVLSGKDVVTLFSFYLNQLSAARIYQKYSHQQIGQPITEQMAVEPWQLEGLKQLENSNQNFAFDDDGRPVKDVLLVKDGIVEHFFGSHQHLSYLGIQDGTSVYNFKVSGGKLSREELEAMRYLEIVDISSFSVDPLTGDFAGEIRLAYYHDGNGQTTAYTGGSFSGNLKQMGHLMRLSQDLTKYNCAVVPEFVVLPDVNLAV</sequence>
<dbReference type="GO" id="GO:0008237">
    <property type="term" value="F:metallopeptidase activity"/>
    <property type="evidence" value="ECO:0007669"/>
    <property type="project" value="InterPro"/>
</dbReference>
<dbReference type="PANTHER" id="PTHR43421:SF1">
    <property type="entry name" value="METALLOPROTEASE PMBA"/>
    <property type="match status" value="1"/>
</dbReference>
<feature type="domain" description="Metalloprotease TldD/E C-terminal" evidence="1">
    <location>
        <begin position="222"/>
        <end position="416"/>
    </location>
</feature>
<dbReference type="AlphaFoldDB" id="A0A9D1HL75"/>
<evidence type="ECO:0000313" key="4">
    <source>
        <dbReference type="Proteomes" id="UP000824175"/>
    </source>
</evidence>
<dbReference type="PANTHER" id="PTHR43421">
    <property type="entry name" value="METALLOPROTEASE PMBA"/>
    <property type="match status" value="1"/>
</dbReference>
<dbReference type="Pfam" id="PF19290">
    <property type="entry name" value="PmbA_TldD_2nd"/>
    <property type="match status" value="1"/>
</dbReference>
<reference evidence="3" key="1">
    <citation type="submission" date="2020-10" db="EMBL/GenBank/DDBJ databases">
        <authorList>
            <person name="Gilroy R."/>
        </authorList>
    </citation>
    <scope>NUCLEOTIDE SEQUENCE</scope>
    <source>
        <strain evidence="3">CHK195-11698</strain>
    </source>
</reference>